<evidence type="ECO:0000313" key="2">
    <source>
        <dbReference type="EMBL" id="GBN21929.1"/>
    </source>
</evidence>
<evidence type="ECO:0000256" key="1">
    <source>
        <dbReference type="SAM" id="MobiDB-lite"/>
    </source>
</evidence>
<proteinExistence type="predicted"/>
<keyword evidence="3" id="KW-1185">Reference proteome</keyword>
<feature type="region of interest" description="Disordered" evidence="1">
    <location>
        <begin position="33"/>
        <end position="69"/>
    </location>
</feature>
<name>A0A4Y2M5C1_ARAVE</name>
<gene>
    <name evidence="2" type="ORF">AVEN_179895_1</name>
</gene>
<dbReference type="EMBL" id="BGPR01006796">
    <property type="protein sequence ID" value="GBN21929.1"/>
    <property type="molecule type" value="Genomic_DNA"/>
</dbReference>
<accession>A0A4Y2M5C1</accession>
<sequence length="96" mass="10806">MKTFTTVITDMSAVIREVSKFWFNGARARLGHAAPRSYQGRNSSESSESASLRTNCSRNPEIKPTYPQSDPCSFRPCHFLGSLLTLDRTHPKPDFL</sequence>
<dbReference type="AlphaFoldDB" id="A0A4Y2M5C1"/>
<dbReference type="Proteomes" id="UP000499080">
    <property type="component" value="Unassembled WGS sequence"/>
</dbReference>
<protein>
    <submittedName>
        <fullName evidence="2">Uncharacterized protein</fullName>
    </submittedName>
</protein>
<organism evidence="2 3">
    <name type="scientific">Araneus ventricosus</name>
    <name type="common">Orbweaver spider</name>
    <name type="synonym">Epeira ventricosa</name>
    <dbReference type="NCBI Taxonomy" id="182803"/>
    <lineage>
        <taxon>Eukaryota</taxon>
        <taxon>Metazoa</taxon>
        <taxon>Ecdysozoa</taxon>
        <taxon>Arthropoda</taxon>
        <taxon>Chelicerata</taxon>
        <taxon>Arachnida</taxon>
        <taxon>Araneae</taxon>
        <taxon>Araneomorphae</taxon>
        <taxon>Entelegynae</taxon>
        <taxon>Araneoidea</taxon>
        <taxon>Araneidae</taxon>
        <taxon>Araneus</taxon>
    </lineage>
</organism>
<comment type="caution">
    <text evidence="2">The sequence shown here is derived from an EMBL/GenBank/DDBJ whole genome shotgun (WGS) entry which is preliminary data.</text>
</comment>
<reference evidence="2 3" key="1">
    <citation type="journal article" date="2019" name="Sci. Rep.">
        <title>Orb-weaving spider Araneus ventricosus genome elucidates the spidroin gene catalogue.</title>
        <authorList>
            <person name="Kono N."/>
            <person name="Nakamura H."/>
            <person name="Ohtoshi R."/>
            <person name="Moran D.A.P."/>
            <person name="Shinohara A."/>
            <person name="Yoshida Y."/>
            <person name="Fujiwara M."/>
            <person name="Mori M."/>
            <person name="Tomita M."/>
            <person name="Arakawa K."/>
        </authorList>
    </citation>
    <scope>NUCLEOTIDE SEQUENCE [LARGE SCALE GENOMIC DNA]</scope>
</reference>
<evidence type="ECO:0000313" key="3">
    <source>
        <dbReference type="Proteomes" id="UP000499080"/>
    </source>
</evidence>